<reference evidence="1" key="2">
    <citation type="journal article" date="2015" name="Fish Shellfish Immunol.">
        <title>Early steps in the European eel (Anguilla anguilla)-Vibrio vulnificus interaction in the gills: Role of the RtxA13 toxin.</title>
        <authorList>
            <person name="Callol A."/>
            <person name="Pajuelo D."/>
            <person name="Ebbesson L."/>
            <person name="Teles M."/>
            <person name="MacKenzie S."/>
            <person name="Amaro C."/>
        </authorList>
    </citation>
    <scope>NUCLEOTIDE SEQUENCE</scope>
</reference>
<accession>A0A0E9U1K2</accession>
<organism evidence="1">
    <name type="scientific">Anguilla anguilla</name>
    <name type="common">European freshwater eel</name>
    <name type="synonym">Muraena anguilla</name>
    <dbReference type="NCBI Taxonomy" id="7936"/>
    <lineage>
        <taxon>Eukaryota</taxon>
        <taxon>Metazoa</taxon>
        <taxon>Chordata</taxon>
        <taxon>Craniata</taxon>
        <taxon>Vertebrata</taxon>
        <taxon>Euteleostomi</taxon>
        <taxon>Actinopterygii</taxon>
        <taxon>Neopterygii</taxon>
        <taxon>Teleostei</taxon>
        <taxon>Anguilliformes</taxon>
        <taxon>Anguillidae</taxon>
        <taxon>Anguilla</taxon>
    </lineage>
</organism>
<protein>
    <submittedName>
        <fullName evidence="1">Uncharacterized protein</fullName>
    </submittedName>
</protein>
<reference evidence="1" key="1">
    <citation type="submission" date="2014-11" db="EMBL/GenBank/DDBJ databases">
        <authorList>
            <person name="Amaro Gonzalez C."/>
        </authorList>
    </citation>
    <scope>NUCLEOTIDE SEQUENCE</scope>
</reference>
<proteinExistence type="predicted"/>
<name>A0A0E9U1K2_ANGAN</name>
<sequence length="26" mass="3023">MRHNFNAIRIAILIYMDKFHGPGYSG</sequence>
<dbReference type="EMBL" id="GBXM01049507">
    <property type="protein sequence ID" value="JAH59070.1"/>
    <property type="molecule type" value="Transcribed_RNA"/>
</dbReference>
<dbReference type="AlphaFoldDB" id="A0A0E9U1K2"/>
<evidence type="ECO:0000313" key="1">
    <source>
        <dbReference type="EMBL" id="JAH59070.1"/>
    </source>
</evidence>